<evidence type="ECO:0000313" key="2">
    <source>
        <dbReference type="EMBL" id="KAK8233407.1"/>
    </source>
</evidence>
<comment type="caution">
    <text evidence="2">The sequence shown here is derived from an EMBL/GenBank/DDBJ whole genome shotgun (WGS) entry which is preliminary data.</text>
</comment>
<feature type="compositionally biased region" description="Basic residues" evidence="1">
    <location>
        <begin position="141"/>
        <end position="151"/>
    </location>
</feature>
<dbReference type="Proteomes" id="UP001492380">
    <property type="component" value="Unassembled WGS sequence"/>
</dbReference>
<protein>
    <submittedName>
        <fullName evidence="2">Uncharacterized protein</fullName>
    </submittedName>
</protein>
<sequence>MPRVGSAWHLNCLLKLLRSSRCDVLAAERILEESIRRASPHVRAFRASSGVDGQGTCPLVRSARQLFTTTRRRRRRLSACRGGACSRRHVPQLSTAQSGLAALYITPPTSLTYAPQSHALQAPCLPDKRMLTAAPQRRAWARPTRKSKHIHSSVPGNVPPRPSFRLWST</sequence>
<name>A0ABR1YM61_9PEZI</name>
<reference evidence="2 3" key="1">
    <citation type="submission" date="2024-04" db="EMBL/GenBank/DDBJ databases">
        <title>Phyllosticta paracitricarpa is synonymous to the EU quarantine fungus P. citricarpa based on phylogenomic analyses.</title>
        <authorList>
            <consortium name="Lawrence Berkeley National Laboratory"/>
            <person name="Van Ingen-Buijs V.A."/>
            <person name="Van Westerhoven A.C."/>
            <person name="Haridas S."/>
            <person name="Skiadas P."/>
            <person name="Martin F."/>
            <person name="Groenewald J.Z."/>
            <person name="Crous P.W."/>
            <person name="Seidl M.F."/>
        </authorList>
    </citation>
    <scope>NUCLEOTIDE SEQUENCE [LARGE SCALE GENOMIC DNA]</scope>
    <source>
        <strain evidence="2 3">CBS 123374</strain>
    </source>
</reference>
<feature type="region of interest" description="Disordered" evidence="1">
    <location>
        <begin position="141"/>
        <end position="169"/>
    </location>
</feature>
<accession>A0ABR1YM61</accession>
<proteinExistence type="predicted"/>
<evidence type="ECO:0000256" key="1">
    <source>
        <dbReference type="SAM" id="MobiDB-lite"/>
    </source>
</evidence>
<evidence type="ECO:0000313" key="3">
    <source>
        <dbReference type="Proteomes" id="UP001492380"/>
    </source>
</evidence>
<keyword evidence="3" id="KW-1185">Reference proteome</keyword>
<dbReference type="EMBL" id="JBBWRZ010000006">
    <property type="protein sequence ID" value="KAK8233407.1"/>
    <property type="molecule type" value="Genomic_DNA"/>
</dbReference>
<gene>
    <name evidence="2" type="ORF">HDK90DRAFT_265393</name>
</gene>
<organism evidence="2 3">
    <name type="scientific">Phyllosticta capitalensis</name>
    <dbReference type="NCBI Taxonomy" id="121624"/>
    <lineage>
        <taxon>Eukaryota</taxon>
        <taxon>Fungi</taxon>
        <taxon>Dikarya</taxon>
        <taxon>Ascomycota</taxon>
        <taxon>Pezizomycotina</taxon>
        <taxon>Dothideomycetes</taxon>
        <taxon>Dothideomycetes incertae sedis</taxon>
        <taxon>Botryosphaeriales</taxon>
        <taxon>Phyllostictaceae</taxon>
        <taxon>Phyllosticta</taxon>
    </lineage>
</organism>